<protein>
    <submittedName>
        <fullName evidence="2">Uncharacterized protein</fullName>
    </submittedName>
</protein>
<proteinExistence type="predicted"/>
<sequence length="195" mass="21051">MHLGTSPPPPACVRLSALPFQSALQDPGLQPGLVCPGLSALASRSSHQAPRTIVAGSRACSYEVKWGRLPGSAAPGTPLLYRPRTKHQAPRTKHHGPSTTDQAPRTKHHGPSTKHQAPSTAPRTIVAGSRACSYEVKWGRLPGSAAPGTPLLYRPRTTDHGPSTKHRPRSSSSPNETRRLFRKIRRSTGRDLHFP</sequence>
<evidence type="ECO:0000256" key="1">
    <source>
        <dbReference type="SAM" id="MobiDB-lite"/>
    </source>
</evidence>
<dbReference type="Proteomes" id="UP001476282">
    <property type="component" value="Unassembled WGS sequence"/>
</dbReference>
<feature type="compositionally biased region" description="Polar residues" evidence="1">
    <location>
        <begin position="113"/>
        <end position="122"/>
    </location>
</feature>
<feature type="region of interest" description="Disordered" evidence="1">
    <location>
        <begin position="72"/>
        <end position="195"/>
    </location>
</feature>
<accession>A0ABP9USI9</accession>
<name>A0ABP9USI9_9BACT</name>
<reference evidence="2 3" key="1">
    <citation type="submission" date="2024-02" db="EMBL/GenBank/DDBJ databases">
        <title>Haloferula sargassicola NBRC 104335.</title>
        <authorList>
            <person name="Ichikawa N."/>
            <person name="Katano-Makiyama Y."/>
            <person name="Hidaka K."/>
        </authorList>
    </citation>
    <scope>NUCLEOTIDE SEQUENCE [LARGE SCALE GENOMIC DNA]</scope>
    <source>
        <strain evidence="2 3">NBRC 104335</strain>
    </source>
</reference>
<feature type="compositionally biased region" description="Basic residues" evidence="1">
    <location>
        <begin position="83"/>
        <end position="96"/>
    </location>
</feature>
<organism evidence="2 3">
    <name type="scientific">Haloferula sargassicola</name>
    <dbReference type="NCBI Taxonomy" id="490096"/>
    <lineage>
        <taxon>Bacteria</taxon>
        <taxon>Pseudomonadati</taxon>
        <taxon>Verrucomicrobiota</taxon>
        <taxon>Verrucomicrobiia</taxon>
        <taxon>Verrucomicrobiales</taxon>
        <taxon>Verrucomicrobiaceae</taxon>
        <taxon>Haloferula</taxon>
    </lineage>
</organism>
<gene>
    <name evidence="2" type="ORF">Hsar01_02576</name>
</gene>
<evidence type="ECO:0000313" key="2">
    <source>
        <dbReference type="EMBL" id="GAA5483346.1"/>
    </source>
</evidence>
<keyword evidence="3" id="KW-1185">Reference proteome</keyword>
<evidence type="ECO:0000313" key="3">
    <source>
        <dbReference type="Proteomes" id="UP001476282"/>
    </source>
</evidence>
<comment type="caution">
    <text evidence="2">The sequence shown here is derived from an EMBL/GenBank/DDBJ whole genome shotgun (WGS) entry which is preliminary data.</text>
</comment>
<dbReference type="EMBL" id="BAABRI010000014">
    <property type="protein sequence ID" value="GAA5483346.1"/>
    <property type="molecule type" value="Genomic_DNA"/>
</dbReference>